<proteinExistence type="predicted"/>
<feature type="region of interest" description="Disordered" evidence="1">
    <location>
        <begin position="101"/>
        <end position="128"/>
    </location>
</feature>
<feature type="region of interest" description="Disordered" evidence="1">
    <location>
        <begin position="145"/>
        <end position="167"/>
    </location>
</feature>
<gene>
    <name evidence="2" type="ORF">PV05_03601</name>
</gene>
<evidence type="ECO:0000313" key="2">
    <source>
        <dbReference type="EMBL" id="KIW59126.1"/>
    </source>
</evidence>
<dbReference type="AlphaFoldDB" id="A0A0D2C2S7"/>
<evidence type="ECO:0000256" key="1">
    <source>
        <dbReference type="SAM" id="MobiDB-lite"/>
    </source>
</evidence>
<sequence length="484" mass="54241">MSKCYWSPDEVEGLLFVLTTQDCSDPKNIARTVALIHDHLKATARDSEEIKTHTQIHNKLNRLARGIKMSRDDFLRTFDQVQPKGTLPSSGNPEVIVSSKHAGGLSGSILSPDESLSRKGRNGNPDDRELAVRNLKRQRTMAAGLPNSTYSDRGATPVKEAGSEPDSAIVARRDTCPISRTWDTKLAGYFRQLASDRGYDAPPSHDYIREKMDDIFESLERGIQRLTEAQSAAIPLVPSVLGGVDFRQLTHHVVPMAEGEVLSAYLRALCGHSPVARDLLPQAYAAAAIYQWVFCEVFKEDHDAVKGNFFEEALFSLAHDAPDVVRKLRRIRYMEHLEKHIKPKLPEMADSCFAKLLNVFSSIMMQIVPGLESHAYDSLTCEPSNIPQVFQTQLESDQCFRFAFVEAFNLKLAMAKGSHEYDFRFPEFRTPFDNEWMEPFRSETMALPKNGQVWMCLRPAILSVGPGSMTALPMTIVKAIVLLV</sequence>
<dbReference type="RefSeq" id="XP_013319710.1">
    <property type="nucleotide sequence ID" value="XM_013464256.1"/>
</dbReference>
<organism evidence="2 3">
    <name type="scientific">Exophiala xenobiotica</name>
    <dbReference type="NCBI Taxonomy" id="348802"/>
    <lineage>
        <taxon>Eukaryota</taxon>
        <taxon>Fungi</taxon>
        <taxon>Dikarya</taxon>
        <taxon>Ascomycota</taxon>
        <taxon>Pezizomycotina</taxon>
        <taxon>Eurotiomycetes</taxon>
        <taxon>Chaetothyriomycetidae</taxon>
        <taxon>Chaetothyriales</taxon>
        <taxon>Herpotrichiellaceae</taxon>
        <taxon>Exophiala</taxon>
    </lineage>
</organism>
<accession>A0A0D2C2S7</accession>
<reference evidence="2 3" key="1">
    <citation type="submission" date="2015-01" db="EMBL/GenBank/DDBJ databases">
        <title>The Genome Sequence of Exophiala xenobiotica CBS118157.</title>
        <authorList>
            <consortium name="The Broad Institute Genomics Platform"/>
            <person name="Cuomo C."/>
            <person name="de Hoog S."/>
            <person name="Gorbushina A."/>
            <person name="Stielow B."/>
            <person name="Teixiera M."/>
            <person name="Abouelleil A."/>
            <person name="Chapman S.B."/>
            <person name="Priest M."/>
            <person name="Young S.K."/>
            <person name="Wortman J."/>
            <person name="Nusbaum C."/>
            <person name="Birren B."/>
        </authorList>
    </citation>
    <scope>NUCLEOTIDE SEQUENCE [LARGE SCALE GENOMIC DNA]</scope>
    <source>
        <strain evidence="2 3">CBS 118157</strain>
    </source>
</reference>
<name>A0A0D2C2S7_9EURO</name>
<evidence type="ECO:0000313" key="3">
    <source>
        <dbReference type="Proteomes" id="UP000054342"/>
    </source>
</evidence>
<dbReference type="HOGENOM" id="CLU_563854_0_0_1"/>
<protein>
    <submittedName>
        <fullName evidence="2">Uncharacterized protein</fullName>
    </submittedName>
</protein>
<dbReference type="EMBL" id="KN847318">
    <property type="protein sequence ID" value="KIW59126.1"/>
    <property type="molecule type" value="Genomic_DNA"/>
</dbReference>
<dbReference type="Proteomes" id="UP000054342">
    <property type="component" value="Unassembled WGS sequence"/>
</dbReference>
<dbReference type="GeneID" id="25325509"/>
<keyword evidence="3" id="KW-1185">Reference proteome</keyword>